<keyword evidence="2" id="KW-1185">Reference proteome</keyword>
<accession>A0ACB9QFM7</accession>
<dbReference type="Proteomes" id="UP001057402">
    <property type="component" value="Chromosome 6"/>
</dbReference>
<organism evidence="1 2">
    <name type="scientific">Melastoma candidum</name>
    <dbReference type="NCBI Taxonomy" id="119954"/>
    <lineage>
        <taxon>Eukaryota</taxon>
        <taxon>Viridiplantae</taxon>
        <taxon>Streptophyta</taxon>
        <taxon>Embryophyta</taxon>
        <taxon>Tracheophyta</taxon>
        <taxon>Spermatophyta</taxon>
        <taxon>Magnoliopsida</taxon>
        <taxon>eudicotyledons</taxon>
        <taxon>Gunneridae</taxon>
        <taxon>Pentapetalae</taxon>
        <taxon>rosids</taxon>
        <taxon>malvids</taxon>
        <taxon>Myrtales</taxon>
        <taxon>Melastomataceae</taxon>
        <taxon>Melastomatoideae</taxon>
        <taxon>Melastomateae</taxon>
        <taxon>Melastoma</taxon>
    </lineage>
</organism>
<protein>
    <submittedName>
        <fullName evidence="1">Uncharacterized protein</fullName>
    </submittedName>
</protein>
<proteinExistence type="predicted"/>
<evidence type="ECO:0000313" key="1">
    <source>
        <dbReference type="EMBL" id="KAI4365291.1"/>
    </source>
</evidence>
<name>A0ACB9QFM7_9MYRT</name>
<comment type="caution">
    <text evidence="1">The sequence shown here is derived from an EMBL/GenBank/DDBJ whole genome shotgun (WGS) entry which is preliminary data.</text>
</comment>
<evidence type="ECO:0000313" key="2">
    <source>
        <dbReference type="Proteomes" id="UP001057402"/>
    </source>
</evidence>
<gene>
    <name evidence="1" type="ORF">MLD38_021287</name>
</gene>
<reference evidence="2" key="1">
    <citation type="journal article" date="2023" name="Front. Plant Sci.">
        <title>Chromosomal-level genome assembly of Melastoma candidum provides insights into trichome evolution.</title>
        <authorList>
            <person name="Zhong Y."/>
            <person name="Wu W."/>
            <person name="Sun C."/>
            <person name="Zou P."/>
            <person name="Liu Y."/>
            <person name="Dai S."/>
            <person name="Zhou R."/>
        </authorList>
    </citation>
    <scope>NUCLEOTIDE SEQUENCE [LARGE SCALE GENOMIC DNA]</scope>
</reference>
<dbReference type="EMBL" id="CM042885">
    <property type="protein sequence ID" value="KAI4365291.1"/>
    <property type="molecule type" value="Genomic_DNA"/>
</dbReference>
<sequence>MTGNPSKFSSLKLQNGGSVTFGDDSKDYIKGIGTIGSSQTLQIDDVLLVAGLKHSLVSVSQLCDKGYQISFNAEGCSGTQTTKSVS</sequence>